<dbReference type="InterPro" id="IPR036875">
    <property type="entry name" value="Znf_CCHC_sf"/>
</dbReference>
<proteinExistence type="predicted"/>
<dbReference type="EMBL" id="JAIWYP010000016">
    <property type="protein sequence ID" value="KAH3694503.1"/>
    <property type="molecule type" value="Genomic_DNA"/>
</dbReference>
<dbReference type="Pfam" id="PF00098">
    <property type="entry name" value="zf-CCHC"/>
    <property type="match status" value="1"/>
</dbReference>
<reference evidence="2" key="2">
    <citation type="submission" date="2020-11" db="EMBL/GenBank/DDBJ databases">
        <authorList>
            <person name="McCartney M.A."/>
            <person name="Auch B."/>
            <person name="Kono T."/>
            <person name="Mallez S."/>
            <person name="Becker A."/>
            <person name="Gohl D.M."/>
            <person name="Silverstein K.A.T."/>
            <person name="Koren S."/>
            <person name="Bechman K.B."/>
            <person name="Herman A."/>
            <person name="Abrahante J.E."/>
            <person name="Garbe J."/>
        </authorList>
    </citation>
    <scope>NUCLEOTIDE SEQUENCE</scope>
    <source>
        <strain evidence="2">Duluth1</strain>
        <tissue evidence="2">Whole animal</tissue>
    </source>
</reference>
<sequence length="130" mass="14657">MRRLRRRVFVRYRPGMCGKPGHWKNECPEPVATNNKISSLSYCAELECISISMDVHQATGSLQGDSALVHDSQHNVFSSASDARVSPVWRLRNLIQRWVEITDGVYILDVMRLGYKIALQGYSGTGTSEK</sequence>
<dbReference type="GO" id="GO:0003676">
    <property type="term" value="F:nucleic acid binding"/>
    <property type="evidence" value="ECO:0007669"/>
    <property type="project" value="InterPro"/>
</dbReference>
<gene>
    <name evidence="2" type="ORF">DPMN_081943</name>
</gene>
<feature type="domain" description="CCHC-type" evidence="1">
    <location>
        <begin position="17"/>
        <end position="29"/>
    </location>
</feature>
<accession>A0A9D3Y611</accession>
<evidence type="ECO:0000313" key="2">
    <source>
        <dbReference type="EMBL" id="KAH3694503.1"/>
    </source>
</evidence>
<dbReference type="AlphaFoldDB" id="A0A9D3Y611"/>
<dbReference type="InterPro" id="IPR001878">
    <property type="entry name" value="Znf_CCHC"/>
</dbReference>
<name>A0A9D3Y611_DREPO</name>
<dbReference type="SUPFAM" id="SSF57756">
    <property type="entry name" value="Retrovirus zinc finger-like domains"/>
    <property type="match status" value="1"/>
</dbReference>
<protein>
    <recommendedName>
        <fullName evidence="1">CCHC-type domain-containing protein</fullName>
    </recommendedName>
</protein>
<dbReference type="Proteomes" id="UP000828390">
    <property type="component" value="Unassembled WGS sequence"/>
</dbReference>
<keyword evidence="3" id="KW-1185">Reference proteome</keyword>
<dbReference type="GO" id="GO:0008270">
    <property type="term" value="F:zinc ion binding"/>
    <property type="evidence" value="ECO:0007669"/>
    <property type="project" value="InterPro"/>
</dbReference>
<reference evidence="2" key="1">
    <citation type="journal article" date="2019" name="bioRxiv">
        <title>The Genome of the Zebra Mussel, Dreissena polymorpha: A Resource for Invasive Species Research.</title>
        <authorList>
            <person name="McCartney M.A."/>
            <person name="Auch B."/>
            <person name="Kono T."/>
            <person name="Mallez S."/>
            <person name="Zhang Y."/>
            <person name="Obille A."/>
            <person name="Becker A."/>
            <person name="Abrahante J.E."/>
            <person name="Garbe J."/>
            <person name="Badalamenti J.P."/>
            <person name="Herman A."/>
            <person name="Mangelson H."/>
            <person name="Liachko I."/>
            <person name="Sullivan S."/>
            <person name="Sone E.D."/>
            <person name="Koren S."/>
            <person name="Silverstein K.A.T."/>
            <person name="Beckman K.B."/>
            <person name="Gohl D.M."/>
        </authorList>
    </citation>
    <scope>NUCLEOTIDE SEQUENCE</scope>
    <source>
        <strain evidence="2">Duluth1</strain>
        <tissue evidence="2">Whole animal</tissue>
    </source>
</reference>
<organism evidence="2 3">
    <name type="scientific">Dreissena polymorpha</name>
    <name type="common">Zebra mussel</name>
    <name type="synonym">Mytilus polymorpha</name>
    <dbReference type="NCBI Taxonomy" id="45954"/>
    <lineage>
        <taxon>Eukaryota</taxon>
        <taxon>Metazoa</taxon>
        <taxon>Spiralia</taxon>
        <taxon>Lophotrochozoa</taxon>
        <taxon>Mollusca</taxon>
        <taxon>Bivalvia</taxon>
        <taxon>Autobranchia</taxon>
        <taxon>Heteroconchia</taxon>
        <taxon>Euheterodonta</taxon>
        <taxon>Imparidentia</taxon>
        <taxon>Neoheterodontei</taxon>
        <taxon>Myida</taxon>
        <taxon>Dreissenoidea</taxon>
        <taxon>Dreissenidae</taxon>
        <taxon>Dreissena</taxon>
    </lineage>
</organism>
<evidence type="ECO:0000313" key="3">
    <source>
        <dbReference type="Proteomes" id="UP000828390"/>
    </source>
</evidence>
<evidence type="ECO:0000259" key="1">
    <source>
        <dbReference type="Pfam" id="PF00098"/>
    </source>
</evidence>
<comment type="caution">
    <text evidence="2">The sequence shown here is derived from an EMBL/GenBank/DDBJ whole genome shotgun (WGS) entry which is preliminary data.</text>
</comment>